<organism evidence="2 3">
    <name type="scientific">Ramlibacter algicola</name>
    <dbReference type="NCBI Taxonomy" id="2795217"/>
    <lineage>
        <taxon>Bacteria</taxon>
        <taxon>Pseudomonadati</taxon>
        <taxon>Pseudomonadota</taxon>
        <taxon>Betaproteobacteria</taxon>
        <taxon>Burkholderiales</taxon>
        <taxon>Comamonadaceae</taxon>
        <taxon>Ramlibacter</taxon>
    </lineage>
</organism>
<dbReference type="Pfam" id="PF08241">
    <property type="entry name" value="Methyltransf_11"/>
    <property type="match status" value="1"/>
</dbReference>
<comment type="caution">
    <text evidence="2">The sequence shown here is derived from an EMBL/GenBank/DDBJ whole genome shotgun (WGS) entry which is preliminary data.</text>
</comment>
<dbReference type="GO" id="GO:0032259">
    <property type="term" value="P:methylation"/>
    <property type="evidence" value="ECO:0007669"/>
    <property type="project" value="UniProtKB-KW"/>
</dbReference>
<dbReference type="PANTHER" id="PTHR43464:SF23">
    <property type="entry name" value="JUVENILE HORMONE ACID O-METHYLTRANSFERASE"/>
    <property type="match status" value="1"/>
</dbReference>
<keyword evidence="3" id="KW-1185">Reference proteome</keyword>
<keyword evidence="2" id="KW-0489">Methyltransferase</keyword>
<dbReference type="Gene3D" id="3.40.50.150">
    <property type="entry name" value="Vaccinia Virus protein VP39"/>
    <property type="match status" value="1"/>
</dbReference>
<dbReference type="EMBL" id="JAEDAO010000001">
    <property type="protein sequence ID" value="MBK0391934.1"/>
    <property type="molecule type" value="Genomic_DNA"/>
</dbReference>
<dbReference type="CDD" id="cd02440">
    <property type="entry name" value="AdoMet_MTases"/>
    <property type="match status" value="1"/>
</dbReference>
<dbReference type="PANTHER" id="PTHR43464">
    <property type="entry name" value="METHYLTRANSFERASE"/>
    <property type="match status" value="1"/>
</dbReference>
<evidence type="ECO:0000259" key="1">
    <source>
        <dbReference type="Pfam" id="PF08241"/>
    </source>
</evidence>
<proteinExistence type="predicted"/>
<dbReference type="InterPro" id="IPR013216">
    <property type="entry name" value="Methyltransf_11"/>
</dbReference>
<name>A0A934Q099_9BURK</name>
<dbReference type="AlphaFoldDB" id="A0A934Q099"/>
<keyword evidence="2" id="KW-0808">Transferase</keyword>
<protein>
    <submittedName>
        <fullName evidence="2">Methyltransferase domain-containing protein</fullName>
    </submittedName>
</protein>
<dbReference type="RefSeq" id="WP_200786891.1">
    <property type="nucleotide sequence ID" value="NZ_JAEDAO010000001.1"/>
</dbReference>
<dbReference type="SUPFAM" id="SSF53335">
    <property type="entry name" value="S-adenosyl-L-methionine-dependent methyltransferases"/>
    <property type="match status" value="1"/>
</dbReference>
<feature type="domain" description="Methyltransferase type 11" evidence="1">
    <location>
        <begin position="53"/>
        <end position="150"/>
    </location>
</feature>
<reference evidence="2" key="1">
    <citation type="submission" date="2020-12" db="EMBL/GenBank/DDBJ databases">
        <title>Ramlibacter sp. nov., isolated from a freshwater alga, Cryptomonas.</title>
        <authorList>
            <person name="Kim H.M."/>
            <person name="Jeon C.O."/>
        </authorList>
    </citation>
    <scope>NUCLEOTIDE SEQUENCE</scope>
    <source>
        <strain evidence="2">CrO1</strain>
    </source>
</reference>
<evidence type="ECO:0000313" key="3">
    <source>
        <dbReference type="Proteomes" id="UP000617041"/>
    </source>
</evidence>
<evidence type="ECO:0000313" key="2">
    <source>
        <dbReference type="EMBL" id="MBK0391934.1"/>
    </source>
</evidence>
<sequence length="231" mass="25896">MANPERPIDSSYEQFYAARQGAKVYPTEFVVRTFLASYPGLTFDRPRVGDRVLDVAFGDGRNTTFLCDQGFDVAGIEITQGIVDQTSARLQRLGQRADLRVGRNSSIPWDDGHFDCILACHCCYYCDEGESFADNMAEYARVLRPGGVLIASVANAASYIFREAQRLDDGSFRVAGDPYNNRNGYRLQAFSSSGQVQQALAPWFHRFSFGAADNDYYGITERVFWVACHKQ</sequence>
<dbReference type="Proteomes" id="UP000617041">
    <property type="component" value="Unassembled WGS sequence"/>
</dbReference>
<dbReference type="InterPro" id="IPR029063">
    <property type="entry name" value="SAM-dependent_MTases_sf"/>
</dbReference>
<dbReference type="GO" id="GO:0010420">
    <property type="term" value="F:polyprenyldihydroxybenzoate methyltransferase activity"/>
    <property type="evidence" value="ECO:0007669"/>
    <property type="project" value="TreeGrafter"/>
</dbReference>
<accession>A0A934Q099</accession>
<gene>
    <name evidence="2" type="ORF">I8E28_04975</name>
</gene>